<dbReference type="EMBL" id="BNCP01000081">
    <property type="protein sequence ID" value="GIL92660.1"/>
    <property type="molecule type" value="Genomic_DNA"/>
</dbReference>
<sequence length="134" mass="14284">MQTLASKCAFVDTAKANWHAFRSHLNFSKGISSSVLQHNFSLTHTGRIMLLPVRAAQELEPGTSERPQVPATGPSQNECTETSSSGTSGVSASSLSSSTRRASPSASSLASVGDDKFNWTDFLTAIFQRSSVVF</sequence>
<name>A0A8J4D4W0_9CHLO</name>
<comment type="caution">
    <text evidence="2">The sequence shown here is derived from an EMBL/GenBank/DDBJ whole genome shotgun (WGS) entry which is preliminary data.</text>
</comment>
<proteinExistence type="predicted"/>
<dbReference type="AlphaFoldDB" id="A0A8J4D4W0"/>
<dbReference type="Proteomes" id="UP000747110">
    <property type="component" value="Unassembled WGS sequence"/>
</dbReference>
<evidence type="ECO:0000313" key="2">
    <source>
        <dbReference type="EMBL" id="GIL92660.1"/>
    </source>
</evidence>
<feature type="compositionally biased region" description="Low complexity" evidence="1">
    <location>
        <begin position="83"/>
        <end position="111"/>
    </location>
</feature>
<reference evidence="2" key="1">
    <citation type="journal article" date="2021" name="Proc. Natl. Acad. Sci. U.S.A.">
        <title>Three genomes in the algal genus Volvox reveal the fate of a haploid sex-determining region after a transition to homothallism.</title>
        <authorList>
            <person name="Yamamoto K."/>
            <person name="Hamaji T."/>
            <person name="Kawai-Toyooka H."/>
            <person name="Matsuzaki R."/>
            <person name="Takahashi F."/>
            <person name="Nishimura Y."/>
            <person name="Kawachi M."/>
            <person name="Noguchi H."/>
            <person name="Minakuchi Y."/>
            <person name="Umen J.G."/>
            <person name="Toyoda A."/>
            <person name="Nozaki H."/>
        </authorList>
    </citation>
    <scope>NUCLEOTIDE SEQUENCE</scope>
    <source>
        <strain evidence="2">NIES-3786</strain>
    </source>
</reference>
<organism evidence="2 3">
    <name type="scientific">Volvox reticuliferus</name>
    <dbReference type="NCBI Taxonomy" id="1737510"/>
    <lineage>
        <taxon>Eukaryota</taxon>
        <taxon>Viridiplantae</taxon>
        <taxon>Chlorophyta</taxon>
        <taxon>core chlorophytes</taxon>
        <taxon>Chlorophyceae</taxon>
        <taxon>CS clade</taxon>
        <taxon>Chlamydomonadales</taxon>
        <taxon>Volvocaceae</taxon>
        <taxon>Volvox</taxon>
    </lineage>
</organism>
<evidence type="ECO:0000313" key="3">
    <source>
        <dbReference type="Proteomes" id="UP000747110"/>
    </source>
</evidence>
<feature type="compositionally biased region" description="Polar residues" evidence="1">
    <location>
        <begin position="73"/>
        <end position="82"/>
    </location>
</feature>
<feature type="region of interest" description="Disordered" evidence="1">
    <location>
        <begin position="56"/>
        <end position="111"/>
    </location>
</feature>
<evidence type="ECO:0000256" key="1">
    <source>
        <dbReference type="SAM" id="MobiDB-lite"/>
    </source>
</evidence>
<accession>A0A8J4D4W0</accession>
<gene>
    <name evidence="2" type="ORF">Vretifemale_20160</name>
</gene>
<dbReference type="OrthoDB" id="106623at2759"/>
<keyword evidence="3" id="KW-1185">Reference proteome</keyword>
<protein>
    <submittedName>
        <fullName evidence="2">Uncharacterized protein</fullName>
    </submittedName>
</protein>